<keyword evidence="1" id="KW-0472">Membrane</keyword>
<evidence type="ECO:0008006" key="4">
    <source>
        <dbReference type="Google" id="ProtNLM"/>
    </source>
</evidence>
<evidence type="ECO:0000313" key="3">
    <source>
        <dbReference type="Proteomes" id="UP001501153"/>
    </source>
</evidence>
<feature type="transmembrane region" description="Helical" evidence="1">
    <location>
        <begin position="236"/>
        <end position="253"/>
    </location>
</feature>
<proteinExistence type="predicted"/>
<dbReference type="PROSITE" id="PS51257">
    <property type="entry name" value="PROKAR_LIPOPROTEIN"/>
    <property type="match status" value="1"/>
</dbReference>
<name>A0ABP8IE44_9BACT</name>
<sequence length="581" mass="64858">MPSFRFFLLLTCAALLACTGYAALLLSSGSWEEARALDRVFPFYAWHIRPFTLAEYENARAGLALTAALLAAATLALARPPKLQQEIARLKVELLSHGASFRECLRRLAPGQRRLALGLLALLTGTRLYFSLRNPEYDDAVSYEVFVSKGLLAVGGYYPIPNNHVLANTLSWLFYQLYPGFWFCMRLPVLLVSTAGTVWLFGLLLRQSSFRVALLATAGFGWLQLSLYHAGVGRGYWLLTVLAGLVFFSTLALSESPQRPRLAWAGLLGGGILGSYTIPTFALVLASAYSWLGLLFLLSRAGKYLLALLLVGATTVAATLALYAPLLLISGPELFFENGFVASRGFEEFWRGLPAYLWYSEGFLAGQRTVGGLLTLAVLLGLAGLQRLDNQGRLPSNQRTWLRQLAQPALWFVAVPYAVLMVKHVFPPERVLLFKAFFLFILAALVLNWVLDRWPRQRFLPGSMLLLALGYIGYQAWSIERQNQAYRSSNASYRSALAWLAAQPPGPVLIPEPTHNLFFRFYAHSLTPGRRWQFHDAKVDSVRYAYVVAFPNKRGMFQPPISFPPAYRNADVEIFALPRRP</sequence>
<feature type="transmembrane region" description="Helical" evidence="1">
    <location>
        <begin position="365"/>
        <end position="385"/>
    </location>
</feature>
<keyword evidence="1" id="KW-1133">Transmembrane helix</keyword>
<accession>A0ABP8IE44</accession>
<protein>
    <recommendedName>
        <fullName evidence="4">Glycosyltransferase RgtA/B/C/D-like domain-containing protein</fullName>
    </recommendedName>
</protein>
<evidence type="ECO:0000256" key="1">
    <source>
        <dbReference type="SAM" id="Phobius"/>
    </source>
</evidence>
<feature type="transmembrane region" description="Helical" evidence="1">
    <location>
        <begin position="212"/>
        <end position="230"/>
    </location>
</feature>
<feature type="transmembrane region" description="Helical" evidence="1">
    <location>
        <begin position="265"/>
        <end position="292"/>
    </location>
</feature>
<gene>
    <name evidence="2" type="ORF">GCM10023185_21220</name>
</gene>
<keyword evidence="1" id="KW-0812">Transmembrane</keyword>
<feature type="transmembrane region" description="Helical" evidence="1">
    <location>
        <begin position="405"/>
        <end position="426"/>
    </location>
</feature>
<keyword evidence="3" id="KW-1185">Reference proteome</keyword>
<organism evidence="2 3">
    <name type="scientific">Hymenobacter saemangeumensis</name>
    <dbReference type="NCBI Taxonomy" id="1084522"/>
    <lineage>
        <taxon>Bacteria</taxon>
        <taxon>Pseudomonadati</taxon>
        <taxon>Bacteroidota</taxon>
        <taxon>Cytophagia</taxon>
        <taxon>Cytophagales</taxon>
        <taxon>Hymenobacteraceae</taxon>
        <taxon>Hymenobacter</taxon>
    </lineage>
</organism>
<feature type="transmembrane region" description="Helical" evidence="1">
    <location>
        <begin position="458"/>
        <end position="477"/>
    </location>
</feature>
<dbReference type="EMBL" id="BAABGZ010000021">
    <property type="protein sequence ID" value="GAA4356912.1"/>
    <property type="molecule type" value="Genomic_DNA"/>
</dbReference>
<feature type="transmembrane region" description="Helical" evidence="1">
    <location>
        <begin position="432"/>
        <end position="451"/>
    </location>
</feature>
<evidence type="ECO:0000313" key="2">
    <source>
        <dbReference type="EMBL" id="GAA4356912.1"/>
    </source>
</evidence>
<comment type="caution">
    <text evidence="2">The sequence shown here is derived from an EMBL/GenBank/DDBJ whole genome shotgun (WGS) entry which is preliminary data.</text>
</comment>
<dbReference type="Proteomes" id="UP001501153">
    <property type="component" value="Unassembled WGS sequence"/>
</dbReference>
<feature type="transmembrane region" description="Helical" evidence="1">
    <location>
        <begin position="180"/>
        <end position="205"/>
    </location>
</feature>
<reference evidence="3" key="1">
    <citation type="journal article" date="2019" name="Int. J. Syst. Evol. Microbiol.">
        <title>The Global Catalogue of Microorganisms (GCM) 10K type strain sequencing project: providing services to taxonomists for standard genome sequencing and annotation.</title>
        <authorList>
            <consortium name="The Broad Institute Genomics Platform"/>
            <consortium name="The Broad Institute Genome Sequencing Center for Infectious Disease"/>
            <person name="Wu L."/>
            <person name="Ma J."/>
        </authorList>
    </citation>
    <scope>NUCLEOTIDE SEQUENCE [LARGE SCALE GENOMIC DNA]</scope>
    <source>
        <strain evidence="3">JCM 17923</strain>
    </source>
</reference>
<dbReference type="RefSeq" id="WP_345236013.1">
    <property type="nucleotide sequence ID" value="NZ_BAABGZ010000021.1"/>
</dbReference>
<feature type="transmembrane region" description="Helical" evidence="1">
    <location>
        <begin position="304"/>
        <end position="329"/>
    </location>
</feature>